<name>A0A0S2IC20_9CHLO</name>
<dbReference type="PANTHER" id="PTHR23077:SF117">
    <property type="entry name" value="AAA+ ATPASE DOMAIN-CONTAINING PROTEIN"/>
    <property type="match status" value="1"/>
</dbReference>
<feature type="domain" description="AAA+ ATPase" evidence="3">
    <location>
        <begin position="2040"/>
        <end position="2549"/>
    </location>
</feature>
<keyword evidence="4" id="KW-0132">Cell division</keyword>
<dbReference type="GO" id="GO:0005524">
    <property type="term" value="F:ATP binding"/>
    <property type="evidence" value="ECO:0007669"/>
    <property type="project" value="InterPro"/>
</dbReference>
<reference evidence="4" key="1">
    <citation type="journal article" date="2015" name="BMC Evol. Biol.">
        <title>Chloroplast phylogenomic analysis of chlorophyte green algae identifies a novel lineage sister to the Sphaeropleales (Chlorophyceae).</title>
        <authorList>
            <person name="Lemieux C."/>
            <person name="Vincent A.T."/>
            <person name="Labarre A."/>
            <person name="Otis C."/>
            <person name="Turmel M."/>
        </authorList>
    </citation>
    <scope>NUCLEOTIDE SEQUENCE</scope>
</reference>
<gene>
    <name evidence="4" type="primary">ftsH</name>
</gene>
<sequence length="3523" mass="394497">MGVGMDMLLCRGLRLISKGAEERQQKEPYQLYKQRKFVYYAALLSPLDLLKTKLETEMESLSKFNNLAALRRSSSNVHRVLSDPAQGTGLCVSSGRASAKTLVQPTTMAEAYARPLFSKGEEQDMDMHMALHLDGQTLAQSAKDKGLNLSSDPDADADATHKHKDKDKGPLYVGSGRAKEETKTNLQVLAPEGVNKQSILTTTINYPKKNLFSFFSSEKLMEIWTKERDVTVNHKSIYLACQQFTRGPLGGSKLLSKIGGLQPRATYPPFGLRTPWLGHRSNLPVGPAEHKALRAGEGGAGSSIKPEDIGQLVLTKCMHKITKLNHSKFKAVKLVKSKNQKTIPILKNNSLFSDHSIVWSLKKTKTGFVRSASNKYKIWLTPKTRIDTIRKKHAKARATTRKFKNNVLNNFLFLFQNLKQKNRVNFSFKIGTANAWTRFYLKDEFYSSSFLKGGHKKESGGESTWAAYPLPICEASGAAYPYAGLPVSLAGLKAWRSQRFLCTKEEETLRVGEGKVRVRSGAILNSKGGSQMPMRSISIRDLPNPDQPKPTQTLPRAQAVFLGEDYNSLISKANFANKFSKLLSNRKIPYFSINSKQKNIYQKLFYLTNCNNLFFAQINPSLSFKAYGAILESNQGQDPFGFDRLKEGGISSALSSPFSDFWPAITEGQSLREKGEKDKRATGVVASLPEVSLHNETGYLSSINRLGLFKNLTKRSLSFYQAWIFPTLKKPLKLYSLNFPLENVIKNKFNIETIFSSKSAFPNIFSSGLGKVWGSCSGGLAEPAQQGAVYPDAYAYAEHLHRHMDRSVNYWPEITRRADMHKAAPGSTSPSPCAPKNSFLKKKPFDVLAEYPRIKLKRKLKKFPVFTLGQNQRAHKQLFKKTLLVMQNSNQLSFLQFRHVDNRYPDPYADADATHKHKHEDKAAKVGTERHSYKHKEPESPKLLGPAYVAPTVLFSTLFFNLGFLFLLSKFSQIRLLLKFSFILTLGLSRIFENVVMLSFWCSSFVLQSIKKYYPSNRKISLKTVRSRKKNLSLMAPPYARPGSSPSDKSSPYAAAKQGAAFLHFSSSLPMLRIRAGEKGERRTAEPTPGSGGLILKDLTTGPNRPDTQIITKEVDGSFNQERDRFSFEARFLTFKTNLREATGPSPFLKLQKAYFQKSLANILVKILDKGILFLSPIKQFYDRPYAYIYDLIATTAGLVEYTANFNNVIPQKLYIKLFSFVRKFLHAFILNAGGPLFYPLGLGMDKFWVGEGWLDPLCLCLSEGSASASGINPNSLKFFGSYLKRDPNQTLPLPTQPFVLGTNKSTNNILGLEKTGTSQSIILGSKTLLAGPINLMSAIFLQKRLQIIFYKLIEELNQPDIELIINQRSYKAALNLITNLNVSRHQILEATDYVALFEKAPQAGQKSNHSSSVFQRGQKKEAPIGPSCSGGLAEPAKQASVGAPLIASRDQQALYPKDRYKENEIQNIPLCLSEGSACGDHIAAFLFSFPRKRFPVIGGSGTHIGDTLLSHLSVFVAPKYRKLLPDTVLSLKQNKNRAKEARQIAPSEIEPRVATQRMAYSDRWYIDQQVSFLMNCAPLSTSLVDYHIPKNLKILFPKSQDIHKNFDNRLNGQSSSFFPVSKGSVGLGVGWRSDLPLGHSLISRQTSTRPTPAYPGFTGGKQSLRGYAEASQRLTLLQNLRGRLDNHSQEWIGGSLVSVNTAEHLPILFKNNEKQQLLHIIPFKTNFVISKGSILRIEKFGFFSALSFCRVLAFSPGLGVQPKLANAFGLEVRSGLVWGNLKEGPLPNPHQPQPGGLIFGKIPEGIQPKIPYAYADPDATHEDKHVHQGNNQKIMPVGLGWRKAWQEHLQGMLPRRGKDKPININLNQDKAQRSERLKDSYNLAMLTSSEKENQMFLNQIITNNSQSFIHKKKALSSAVFPASSSSFSDFWPLWFLSKRVKTAITEGQSLRKKGEREKGEKEKRAPGLLHLHSRTKHKGSCLMPAVGSGEVLALGSHKDTTFMFEEQKAQFSKKGAILGGSTISTLMCDIFSGLFEKQAAKNVLVIGPPGTGKRLLIQAIAGESELKMITDDASKYASIESGIATGVKLLRGIFEALPIYSPCLFLLEEIHLIGEKRNDVTSSGQTRCDRHNLTIPLDIQQERDDVQQHDKLISSFTEINLHGRTKKGTEKKSSALNEYLSYCFDIFFLQKRTAGLENTDEDIERIEGCARSTKTLSSGFDLPANLFQRSAAPGLAGLSVPFLFNYLSMPRISSFDYYPKSELHFKIARMYLSQNNIADSTVSILTFPPTNTIPLFREQTSPFLLSGPRAIGLGVRKFKEKKSNFSESQIIGPTLEPKPAQRTQQLDKGINSYPKDQHKPLSSGSTTLIKELPVIILNKIASTSSSANNELSETYEYDVSTNILNNELGGILKNSHQSRGKKTVTKTLPSILSGLSFLTTTSKGPAFLQRRRAGKKVSMRSERPIQTKMHKKKTNLSSNLKILQLANVALGQLNAKVDMITDLLMIIDNVRASRGFMVFATTHVPYLLDPALRRPGRLDETIYIPSKTLSAAGLSASLAFIAPHSKHQDFDLSVKGSLLLGRKALRQPYSSPDASALSISGSADSYASAYPDALFSFFLSPFSLKEEKGIDVNVHLHEHMHRDMHQVFAFIPKDKGVQVRAAKLLSLRANKIQTTDLLAQNIFTMPKSKQLKNYLKTRAITYYKVANMLNFQNTKIGYWLISQSQHYFLMPKLNHFFPLNWNYLRSPDGQRPSAYPLFSVGSALLLSPFSFKEEEKRRKKGADAYATLPRRGEHELIRRIKQQEPEETMYVHEAAGAYAYATHEHGPELRARVISRVSGALSILKSKKKKELCLALAFRTSVFNLNYCLDLPDNKKGMPFFPSALFSFSPFFLKDCSSVIAGQKSEREEEEKVEDNAKQGVRSPYLPFGLGAILKSVPELVGEDQKDMLLHREEEKKILGRKTRQIMQVAPKGGNAEKANLLSNKIIYIENGNSLQEPPTIPESNIMLPVKRYENYKRTEIDNIKNSFSGYNLMPSGLNAIFQTHKNLTLYQNLNFNFQKLKSNNLISISSITLSSSDPVHQTSLLGGADPYSYALSLSGSGCVWVDEGKVRVRSGLVWGNLKEGPLPYPHQPKRTQTQRQTLLVQSTKPYADPTDKHEDQQPKHLPNTGGKVPHDLAYAAPPAGQPAPTKGPEKRLLNNKEKGIAASQINAISSFVRGSSKSKKKQSAEKRTPEGALGLTNILYRNHQNKLDQLQKPIIQTIMRPSTHEYYRHRLFVKHQHQSLITDQWWNGQLSEHNLEATFLSDIDWRYNFIDKLALDLIIDFPITEQYYNPRQRRWVIKTPKTNCSQVAHSIFLSLPPGQTNLQESDAGPNEYPCPTLLQSRKEDEDKHKDEQPRRGEALCFGGKIPYAKHQDQSESVKRNGLAPVYYWPNTRVDKANKSLSDLKEKLTGNIKLRSFPLHTTQEAAGTTENTDHYSLQFMDYHREKLDFIAFSFLTKLFNPSSSFPQGGKEGHGHQKN</sequence>
<dbReference type="Pfam" id="PF00004">
    <property type="entry name" value="AAA"/>
    <property type="match status" value="1"/>
</dbReference>
<dbReference type="InterPro" id="IPR003959">
    <property type="entry name" value="ATPase_AAA_core"/>
</dbReference>
<feature type="transmembrane region" description="Helical" evidence="2">
    <location>
        <begin position="948"/>
        <end position="968"/>
    </location>
</feature>
<evidence type="ECO:0000256" key="1">
    <source>
        <dbReference type="SAM" id="MobiDB-lite"/>
    </source>
</evidence>
<dbReference type="SMART" id="SM00382">
    <property type="entry name" value="AAA"/>
    <property type="match status" value="1"/>
</dbReference>
<feature type="compositionally biased region" description="Basic and acidic residues" evidence="1">
    <location>
        <begin position="3386"/>
        <end position="3401"/>
    </location>
</feature>
<evidence type="ECO:0000256" key="2">
    <source>
        <dbReference type="SAM" id="Phobius"/>
    </source>
</evidence>
<dbReference type="InterPro" id="IPR027417">
    <property type="entry name" value="P-loop_NTPase"/>
</dbReference>
<organism evidence="4">
    <name type="scientific">Staurocarteria crucifera</name>
    <dbReference type="NCBI Taxonomy" id="47781"/>
    <lineage>
        <taxon>Eukaryota</taxon>
        <taxon>Viridiplantae</taxon>
        <taxon>Chlorophyta</taxon>
        <taxon>core chlorophytes</taxon>
        <taxon>Chlorophyceae</taxon>
        <taxon>CS clade</taxon>
        <taxon>Chlamydomonadales</taxon>
        <taxon>Chlamydomonadaceae</taxon>
        <taxon>Staurocarteria</taxon>
    </lineage>
</organism>
<feature type="compositionally biased region" description="Basic and acidic residues" evidence="1">
    <location>
        <begin position="920"/>
        <end position="938"/>
    </location>
</feature>
<feature type="region of interest" description="Disordered" evidence="1">
    <location>
        <begin position="909"/>
        <end position="938"/>
    </location>
</feature>
<feature type="region of interest" description="Disordered" evidence="1">
    <location>
        <begin position="1406"/>
        <end position="1429"/>
    </location>
</feature>
<feature type="compositionally biased region" description="Basic and acidic residues" evidence="1">
    <location>
        <begin position="3155"/>
        <end position="3164"/>
    </location>
</feature>
<dbReference type="InterPro" id="IPR003593">
    <property type="entry name" value="AAA+_ATPase"/>
</dbReference>
<dbReference type="CDD" id="cd19481">
    <property type="entry name" value="RecA-like_protease"/>
    <property type="match status" value="1"/>
</dbReference>
<dbReference type="Gene3D" id="3.40.50.300">
    <property type="entry name" value="P-loop containing nucleotide triphosphate hydrolases"/>
    <property type="match status" value="2"/>
</dbReference>
<proteinExistence type="predicted"/>
<feature type="compositionally biased region" description="Low complexity" evidence="1">
    <location>
        <begin position="3179"/>
        <end position="3192"/>
    </location>
</feature>
<accession>A0A0S2IC20</accession>
<geneLocation type="chloroplast" evidence="4"/>
<dbReference type="PANTHER" id="PTHR23077">
    <property type="entry name" value="AAA-FAMILY ATPASE"/>
    <property type="match status" value="1"/>
</dbReference>
<keyword evidence="2" id="KW-1133">Transmembrane helix</keyword>
<feature type="transmembrane region" description="Helical" evidence="2">
    <location>
        <begin position="980"/>
        <end position="1001"/>
    </location>
</feature>
<protein>
    <submittedName>
        <fullName evidence="4">Cell division protein</fullName>
    </submittedName>
</protein>
<keyword evidence="2" id="KW-0472">Membrane</keyword>
<keyword evidence="4" id="KW-0131">Cell cycle</keyword>
<dbReference type="GO" id="GO:0016887">
    <property type="term" value="F:ATP hydrolysis activity"/>
    <property type="evidence" value="ECO:0007669"/>
    <property type="project" value="InterPro"/>
</dbReference>
<feature type="region of interest" description="Disordered" evidence="1">
    <location>
        <begin position="3364"/>
        <end position="3401"/>
    </location>
</feature>
<feature type="region of interest" description="Disordered" evidence="1">
    <location>
        <begin position="3151"/>
        <end position="3197"/>
    </location>
</feature>
<feature type="region of interest" description="Disordered" evidence="1">
    <location>
        <begin position="142"/>
        <end position="175"/>
    </location>
</feature>
<dbReference type="GO" id="GO:0051301">
    <property type="term" value="P:cell division"/>
    <property type="evidence" value="ECO:0007669"/>
    <property type="project" value="UniProtKB-KW"/>
</dbReference>
<feature type="compositionally biased region" description="Polar residues" evidence="1">
    <location>
        <begin position="1406"/>
        <end position="1416"/>
    </location>
</feature>
<feature type="region of interest" description="Disordered" evidence="1">
    <location>
        <begin position="1077"/>
        <end position="1099"/>
    </location>
</feature>
<evidence type="ECO:0000259" key="3">
    <source>
        <dbReference type="SMART" id="SM00382"/>
    </source>
</evidence>
<keyword evidence="2" id="KW-0812">Transmembrane</keyword>
<dbReference type="InterPro" id="IPR050168">
    <property type="entry name" value="AAA_ATPase_domain"/>
</dbReference>
<keyword evidence="4" id="KW-0150">Chloroplast</keyword>
<dbReference type="SUPFAM" id="SSF52540">
    <property type="entry name" value="P-loop containing nucleoside triphosphate hydrolases"/>
    <property type="match status" value="1"/>
</dbReference>
<dbReference type="EMBL" id="KT624876">
    <property type="protein sequence ID" value="ALO21110.1"/>
    <property type="molecule type" value="Genomic_DNA"/>
</dbReference>
<evidence type="ECO:0000313" key="4">
    <source>
        <dbReference type="EMBL" id="ALO21110.1"/>
    </source>
</evidence>
<keyword evidence="4" id="KW-0934">Plastid</keyword>